<comment type="caution">
    <text evidence="1">The sequence shown here is derived from an EMBL/GenBank/DDBJ whole genome shotgun (WGS) entry which is preliminary data.</text>
</comment>
<sequence>MPEDAKTDLKNVKFDYFQVQISNRKSVKATKARTRMFDLTQWMDIIRPKYENEPASVTLNFFGEQIRCDHSGMVGVGTKKPLARLHFTKLREKNSPAVGSIHDVKLDPVNLKPDEYIAEDVTALFDPEDSVLMLQKNIYSLSRGVLEAYITELWNSDKEKKDFEYVHLVPIFQKNNFSKGKRANKIESIAFKTANRTSKASFVNPFKGQIGAMFDTMKPLDGVNIEVRITASRTHDSFLKQDGVVEMIDEIQERKNLFKKAEISFRDGTRINEGATEATGGDNAELTYIDLMHGKVQSVLPFNIPKKRPLNQDAVWTSMMAEYREDGGNMVNEVKACLTKVPAN</sequence>
<dbReference type="RefSeq" id="WP_105923570.1">
    <property type="nucleotide sequence ID" value="NZ_JAGWDT010000009.1"/>
</dbReference>
<dbReference type="EMBL" id="JAVLAO010000001">
    <property type="protein sequence ID" value="MDT7039745.1"/>
    <property type="molecule type" value="Genomic_DNA"/>
</dbReference>
<protein>
    <submittedName>
        <fullName evidence="1">Uncharacterized protein</fullName>
    </submittedName>
</protein>
<evidence type="ECO:0000313" key="1">
    <source>
        <dbReference type="EMBL" id="MDT7039745.1"/>
    </source>
</evidence>
<gene>
    <name evidence="1" type="ORF">RI555_12315</name>
</gene>
<name>A0AAW8WF26_LACPE</name>
<reference evidence="1" key="1">
    <citation type="submission" date="2023-08" db="EMBL/GenBank/DDBJ databases">
        <authorList>
            <person name="Page C.A."/>
            <person name="Perez-Diaz I.M."/>
        </authorList>
    </citation>
    <scope>NUCLEOTIDE SEQUENCE</scope>
    <source>
        <strain evidence="1">1.8.9</strain>
    </source>
</reference>
<evidence type="ECO:0000313" key="2">
    <source>
        <dbReference type="Proteomes" id="UP001263852"/>
    </source>
</evidence>
<accession>A0AAW8WF26</accession>
<organism evidence="1 2">
    <name type="scientific">Lactiplantibacillus pentosus</name>
    <name type="common">Lactobacillus pentosus</name>
    <dbReference type="NCBI Taxonomy" id="1589"/>
    <lineage>
        <taxon>Bacteria</taxon>
        <taxon>Bacillati</taxon>
        <taxon>Bacillota</taxon>
        <taxon>Bacilli</taxon>
        <taxon>Lactobacillales</taxon>
        <taxon>Lactobacillaceae</taxon>
        <taxon>Lactiplantibacillus</taxon>
    </lineage>
</organism>
<dbReference type="Proteomes" id="UP001263852">
    <property type="component" value="Unassembled WGS sequence"/>
</dbReference>
<dbReference type="InterPro" id="IPR046618">
    <property type="entry name" value="DUF6731"/>
</dbReference>
<dbReference type="Pfam" id="PF20505">
    <property type="entry name" value="DUF6731"/>
    <property type="match status" value="1"/>
</dbReference>
<proteinExistence type="predicted"/>
<dbReference type="AlphaFoldDB" id="A0AAW8WF26"/>